<keyword evidence="11" id="KW-1185">Reference proteome</keyword>
<dbReference type="Proteomes" id="UP000492821">
    <property type="component" value="Unassembled WGS sequence"/>
</dbReference>
<keyword evidence="8" id="KW-0732">Signal</keyword>
<evidence type="ECO:0000256" key="3">
    <source>
        <dbReference type="ARBA" id="ARBA00022989"/>
    </source>
</evidence>
<dbReference type="WBParaSite" id="Pan_g11451.t1">
    <property type="protein sequence ID" value="Pan_g11451.t1"/>
    <property type="gene ID" value="Pan_g11451"/>
</dbReference>
<feature type="signal peptide" evidence="8">
    <location>
        <begin position="1"/>
        <end position="19"/>
    </location>
</feature>
<feature type="transmembrane region" description="Helical" evidence="7">
    <location>
        <begin position="326"/>
        <end position="344"/>
    </location>
</feature>
<reference evidence="12" key="2">
    <citation type="submission" date="2020-10" db="UniProtKB">
        <authorList>
            <consortium name="WormBaseParasite"/>
        </authorList>
    </citation>
    <scope>IDENTIFICATION</scope>
</reference>
<feature type="transmembrane region" description="Helical" evidence="7">
    <location>
        <begin position="216"/>
        <end position="234"/>
    </location>
</feature>
<dbReference type="GO" id="GO:0007186">
    <property type="term" value="P:G protein-coupled receptor signaling pathway"/>
    <property type="evidence" value="ECO:0007669"/>
    <property type="project" value="InterPro"/>
</dbReference>
<dbReference type="Pfam" id="PF10192">
    <property type="entry name" value="GPR180-TMEM145_TM"/>
    <property type="match status" value="1"/>
</dbReference>
<feature type="domain" description="GPR180-like N-terminal" evidence="10">
    <location>
        <begin position="24"/>
        <end position="155"/>
    </location>
</feature>
<dbReference type="InterPro" id="IPR053880">
    <property type="entry name" value="GPR180-like_N"/>
</dbReference>
<proteinExistence type="predicted"/>
<keyword evidence="3 7" id="KW-1133">Transmembrane helix</keyword>
<feature type="transmembrane region" description="Helical" evidence="7">
    <location>
        <begin position="390"/>
        <end position="409"/>
    </location>
</feature>
<dbReference type="GO" id="GO:0016020">
    <property type="term" value="C:membrane"/>
    <property type="evidence" value="ECO:0007669"/>
    <property type="project" value="UniProtKB-SubCell"/>
</dbReference>
<comment type="subcellular location">
    <subcellularLocation>
        <location evidence="1">Membrane</location>
        <topology evidence="1">Multi-pass membrane protein</topology>
    </subcellularLocation>
</comment>
<reference evidence="11" key="1">
    <citation type="journal article" date="2013" name="Genetics">
        <title>The draft genome and transcriptome of Panagrellus redivivus are shaped by the harsh demands of a free-living lifestyle.</title>
        <authorList>
            <person name="Srinivasan J."/>
            <person name="Dillman A.R."/>
            <person name="Macchietto M.G."/>
            <person name="Heikkinen L."/>
            <person name="Lakso M."/>
            <person name="Fracchia K.M."/>
            <person name="Antoshechkin I."/>
            <person name="Mortazavi A."/>
            <person name="Wong G."/>
            <person name="Sternberg P.W."/>
        </authorList>
    </citation>
    <scope>NUCLEOTIDE SEQUENCE [LARGE SCALE GENOMIC DNA]</scope>
    <source>
        <strain evidence="11">MT8872</strain>
    </source>
</reference>
<protein>
    <submittedName>
        <fullName evidence="12">GpcrRhopsn4 domain-containing protein</fullName>
    </submittedName>
</protein>
<evidence type="ECO:0000313" key="11">
    <source>
        <dbReference type="Proteomes" id="UP000492821"/>
    </source>
</evidence>
<feature type="region of interest" description="Disordered" evidence="6">
    <location>
        <begin position="446"/>
        <end position="467"/>
    </location>
</feature>
<dbReference type="GO" id="GO:0019236">
    <property type="term" value="P:response to pheromone"/>
    <property type="evidence" value="ECO:0007669"/>
    <property type="project" value="InterPro"/>
</dbReference>
<feature type="domain" description="GPR180/TMEM145 transmembrane" evidence="9">
    <location>
        <begin position="186"/>
        <end position="406"/>
    </location>
</feature>
<evidence type="ECO:0000256" key="6">
    <source>
        <dbReference type="SAM" id="MobiDB-lite"/>
    </source>
</evidence>
<organism evidence="11 12">
    <name type="scientific">Panagrellus redivivus</name>
    <name type="common">Microworm</name>
    <dbReference type="NCBI Taxonomy" id="6233"/>
    <lineage>
        <taxon>Eukaryota</taxon>
        <taxon>Metazoa</taxon>
        <taxon>Ecdysozoa</taxon>
        <taxon>Nematoda</taxon>
        <taxon>Chromadorea</taxon>
        <taxon>Rhabditida</taxon>
        <taxon>Tylenchina</taxon>
        <taxon>Panagrolaimomorpha</taxon>
        <taxon>Panagrolaimoidea</taxon>
        <taxon>Panagrolaimidae</taxon>
        <taxon>Panagrellus</taxon>
    </lineage>
</organism>
<evidence type="ECO:0000256" key="2">
    <source>
        <dbReference type="ARBA" id="ARBA00022692"/>
    </source>
</evidence>
<evidence type="ECO:0000256" key="8">
    <source>
        <dbReference type="SAM" id="SignalP"/>
    </source>
</evidence>
<keyword evidence="2 7" id="KW-0812">Transmembrane</keyword>
<dbReference type="Pfam" id="PF21892">
    <property type="entry name" value="TMEM145_N"/>
    <property type="match status" value="1"/>
</dbReference>
<name>A0A7E4UQ99_PANRE</name>
<feature type="compositionally biased region" description="Low complexity" evidence="6">
    <location>
        <begin position="449"/>
        <end position="467"/>
    </location>
</feature>
<dbReference type="PANTHER" id="PTHR23252">
    <property type="entry name" value="INTIMAL THICKNESS RECEPTOR-RELATED"/>
    <property type="match status" value="1"/>
</dbReference>
<dbReference type="AlphaFoldDB" id="A0A7E4UQ99"/>
<feature type="transmembrane region" description="Helical" evidence="7">
    <location>
        <begin position="177"/>
        <end position="204"/>
    </location>
</feature>
<evidence type="ECO:0000256" key="7">
    <source>
        <dbReference type="SAM" id="Phobius"/>
    </source>
</evidence>
<accession>A0A7E4UQ99</accession>
<keyword evidence="4 7" id="KW-0472">Membrane</keyword>
<feature type="transmembrane region" description="Helical" evidence="7">
    <location>
        <begin position="356"/>
        <end position="378"/>
    </location>
</feature>
<evidence type="ECO:0000259" key="9">
    <source>
        <dbReference type="Pfam" id="PF10192"/>
    </source>
</evidence>
<keyword evidence="5" id="KW-0325">Glycoprotein</keyword>
<dbReference type="InterPro" id="IPR047831">
    <property type="entry name" value="GPR180/TMEM145"/>
</dbReference>
<evidence type="ECO:0000259" key="10">
    <source>
        <dbReference type="Pfam" id="PF21892"/>
    </source>
</evidence>
<dbReference type="PANTHER" id="PTHR23252:SF24">
    <property type="entry name" value="TRANSMEMBRANE PROTEIN 145"/>
    <property type="match status" value="1"/>
</dbReference>
<evidence type="ECO:0000256" key="1">
    <source>
        <dbReference type="ARBA" id="ARBA00004141"/>
    </source>
</evidence>
<feature type="chain" id="PRO_5028893006" evidence="8">
    <location>
        <begin position="20"/>
        <end position="467"/>
    </location>
</feature>
<evidence type="ECO:0000313" key="12">
    <source>
        <dbReference type="WBParaSite" id="Pan_g11451.t1"/>
    </source>
</evidence>
<sequence>MIRRLCFIVLALSVGFGNAKYSIGTIITHKNWVFLDKFCFVSEAGNFQFELHYPKSYEIQNLYMYYDTPDQWFAAYNDSLQCAEKERIIDPLNNQIMSLSPLAHFSDPAQCVEYEKRNQTWYNCTGSRSFFSMRPRWWFMAIGNCDSLKGLYLEYRLLMTNAAPNDRLFYHFSFDEFYTLTITMCFMVIALFCLVVGVMFMHMLRNRNMLHATYKIFMYSIVFEFTCLSLYWLHYDRFADDGIGLPFLNPVAMIFRHVSNVLFLLLLLLIGKGYTITRAKISSEGTIKLIVFMTFFIIFEISTLVWEIAAFDPAKVHYISESAPSYFLAASRTVAWLWFLRSCAITVKMYPLKRNFYVTLTFLISFWFLAGPIVMVFANFVLDNWVRAEVVHGVDAGVSAFGFGIMLFLTCPVQNNRYFPYHVRTNQVGDCSYPQNVYEVQYTANPRPTSSSSTLATSASLAEPNLR</sequence>
<feature type="transmembrane region" description="Helical" evidence="7">
    <location>
        <begin position="254"/>
        <end position="274"/>
    </location>
</feature>
<evidence type="ECO:0000256" key="4">
    <source>
        <dbReference type="ARBA" id="ARBA00023136"/>
    </source>
</evidence>
<evidence type="ECO:0000256" key="5">
    <source>
        <dbReference type="ARBA" id="ARBA00023180"/>
    </source>
</evidence>
<feature type="transmembrane region" description="Helical" evidence="7">
    <location>
        <begin position="286"/>
        <end position="306"/>
    </location>
</feature>
<dbReference type="InterPro" id="IPR019336">
    <property type="entry name" value="GPR180/TMEM145_TM"/>
</dbReference>